<protein>
    <submittedName>
        <fullName evidence="2">Uncharacterized protein</fullName>
    </submittedName>
</protein>
<feature type="compositionally biased region" description="Acidic residues" evidence="1">
    <location>
        <begin position="129"/>
        <end position="156"/>
    </location>
</feature>
<sequence>MQTLAVDPGQNNNTRQPIGQACTSLIPLLALSNRTDEKRPAGNKGSPAAAHRSKLTPIGQTPSMVANSEIPGSTRVLRTRKVPSTATTSTSKVTKLSTKTVGRPRQQKPTVPRRREGKGTSKPDSVDQVLEDAPQDDNPSDDDGCDDNESDSEYEDVAGLKIRNASRTALRNKRNESFSASVVVRNNFINRGTMEKGMPTVEKSDSGQGRKRKRLVPTVIIPNSTKSTPAQVLAEQGRQDESSEEEDPVTRPCVRRVSAQTRTGLNEDIEANLAQKLETSTKGLARKKAYKGFLDLPVEITWEIYLQLDSFSDALSLASVSKATQERFMAYSYSIAAKKWPGPFGLLDFQRPGYMPKWKREKIIEISENHINGIPRASFFTGIDPVSSLSRSPGVCISLQDIVQLIKEHRRIRKWIQESVQFPFKNKLKEHGSLSLKNAGKIRNSKRIEKEKFVPLSDSEVQRMVDTFYTVVDLHLNSVAFARMGPTGSITTVDITNFGPAFSLSTRRLLEAAVLIRVLFMESMLSELRSHPRKGVKIAEDPEFLRQYRSPLFNTVHIRKAITWALNFQARILTVHGLTPRRYPVNVPHLLGMYHRSELADFGKTNFQRHFFWDENQEVLNGFFRRWDAQVPTAEDIQNGRTWYPHMLPQNCTDTLPTDPNQIFCRFFPSMQFGSSLSSFNESLLKYRASYRHGYWYLSRIDEPKTLEAFYVSEDGKVSIDTTQATELHTTPGEKRNTMRSKFQHTLSSKKKPALLSLVDLDKVRTAHQVETKQKKVIAAERALRIEGYLI</sequence>
<organism evidence="2 3">
    <name type="scientific">Ascobolus immersus RN42</name>
    <dbReference type="NCBI Taxonomy" id="1160509"/>
    <lineage>
        <taxon>Eukaryota</taxon>
        <taxon>Fungi</taxon>
        <taxon>Dikarya</taxon>
        <taxon>Ascomycota</taxon>
        <taxon>Pezizomycotina</taxon>
        <taxon>Pezizomycetes</taxon>
        <taxon>Pezizales</taxon>
        <taxon>Ascobolaceae</taxon>
        <taxon>Ascobolus</taxon>
    </lineage>
</organism>
<proteinExistence type="predicted"/>
<name>A0A3N4HH33_ASCIM</name>
<gene>
    <name evidence="2" type="ORF">BJ508DRAFT_313846</name>
</gene>
<dbReference type="AlphaFoldDB" id="A0A3N4HH33"/>
<feature type="region of interest" description="Disordered" evidence="1">
    <location>
        <begin position="33"/>
        <end position="160"/>
    </location>
</feature>
<feature type="region of interest" description="Disordered" evidence="1">
    <location>
        <begin position="194"/>
        <end position="256"/>
    </location>
</feature>
<feature type="compositionally biased region" description="Basic and acidic residues" evidence="1">
    <location>
        <begin position="113"/>
        <end position="125"/>
    </location>
</feature>
<feature type="compositionally biased region" description="Polar residues" evidence="1">
    <location>
        <begin position="221"/>
        <end position="230"/>
    </location>
</feature>
<dbReference type="EMBL" id="ML119823">
    <property type="protein sequence ID" value="RPA73365.1"/>
    <property type="molecule type" value="Genomic_DNA"/>
</dbReference>
<feature type="compositionally biased region" description="Low complexity" evidence="1">
    <location>
        <begin position="82"/>
        <end position="101"/>
    </location>
</feature>
<reference evidence="2 3" key="1">
    <citation type="journal article" date="2018" name="Nat. Ecol. Evol.">
        <title>Pezizomycetes genomes reveal the molecular basis of ectomycorrhizal truffle lifestyle.</title>
        <authorList>
            <person name="Murat C."/>
            <person name="Payen T."/>
            <person name="Noel B."/>
            <person name="Kuo A."/>
            <person name="Morin E."/>
            <person name="Chen J."/>
            <person name="Kohler A."/>
            <person name="Krizsan K."/>
            <person name="Balestrini R."/>
            <person name="Da Silva C."/>
            <person name="Montanini B."/>
            <person name="Hainaut M."/>
            <person name="Levati E."/>
            <person name="Barry K.W."/>
            <person name="Belfiori B."/>
            <person name="Cichocki N."/>
            <person name="Clum A."/>
            <person name="Dockter R.B."/>
            <person name="Fauchery L."/>
            <person name="Guy J."/>
            <person name="Iotti M."/>
            <person name="Le Tacon F."/>
            <person name="Lindquist E.A."/>
            <person name="Lipzen A."/>
            <person name="Malagnac F."/>
            <person name="Mello A."/>
            <person name="Molinier V."/>
            <person name="Miyauchi S."/>
            <person name="Poulain J."/>
            <person name="Riccioni C."/>
            <person name="Rubini A."/>
            <person name="Sitrit Y."/>
            <person name="Splivallo R."/>
            <person name="Traeger S."/>
            <person name="Wang M."/>
            <person name="Zifcakova L."/>
            <person name="Wipf D."/>
            <person name="Zambonelli A."/>
            <person name="Paolocci F."/>
            <person name="Nowrousian M."/>
            <person name="Ottonello S."/>
            <person name="Baldrian P."/>
            <person name="Spatafora J.W."/>
            <person name="Henrissat B."/>
            <person name="Nagy L.G."/>
            <person name="Aury J.M."/>
            <person name="Wincker P."/>
            <person name="Grigoriev I.V."/>
            <person name="Bonfante P."/>
            <person name="Martin F.M."/>
        </authorList>
    </citation>
    <scope>NUCLEOTIDE SEQUENCE [LARGE SCALE GENOMIC DNA]</scope>
    <source>
        <strain evidence="2 3">RN42</strain>
    </source>
</reference>
<evidence type="ECO:0000256" key="1">
    <source>
        <dbReference type="SAM" id="MobiDB-lite"/>
    </source>
</evidence>
<keyword evidence="3" id="KW-1185">Reference proteome</keyword>
<evidence type="ECO:0000313" key="2">
    <source>
        <dbReference type="EMBL" id="RPA73365.1"/>
    </source>
</evidence>
<evidence type="ECO:0000313" key="3">
    <source>
        <dbReference type="Proteomes" id="UP000275078"/>
    </source>
</evidence>
<dbReference type="Proteomes" id="UP000275078">
    <property type="component" value="Unassembled WGS sequence"/>
</dbReference>
<accession>A0A3N4HH33</accession>